<evidence type="ECO:0000256" key="8">
    <source>
        <dbReference type="ARBA" id="ARBA00066752"/>
    </source>
</evidence>
<protein>
    <recommendedName>
        <fullName evidence="9">Putative arsenical pump-driving ATPase</fullName>
        <ecNumber evidence="8">7.3.2.7</ecNumber>
    </recommendedName>
    <alternativeName>
        <fullName evidence="10">Arsenical resistance ATPase</fullName>
    </alternativeName>
    <alternativeName>
        <fullName evidence="11">Arsenite-translocating ATPase</fullName>
    </alternativeName>
    <alternativeName>
        <fullName evidence="12">Arsenite-transporting ATPase</fullName>
    </alternativeName>
</protein>
<dbReference type="FunFam" id="3.40.50.300:FF:001801">
    <property type="entry name" value="Putative arsenical pump-driving ATPase"/>
    <property type="match status" value="1"/>
</dbReference>
<evidence type="ECO:0000256" key="11">
    <source>
        <dbReference type="ARBA" id="ARBA00078871"/>
    </source>
</evidence>
<dbReference type="CDD" id="cd02035">
    <property type="entry name" value="ArsA"/>
    <property type="match status" value="1"/>
</dbReference>
<dbReference type="PANTHER" id="PTHR10803">
    <property type="entry name" value="ARSENICAL PUMP-DRIVING ATPASE ARSENITE-TRANSLOCATING ATPASE"/>
    <property type="match status" value="1"/>
</dbReference>
<accession>A0A1V6N0R4</accession>
<dbReference type="InterPro" id="IPR027417">
    <property type="entry name" value="P-loop_NTPase"/>
</dbReference>
<evidence type="ECO:0000256" key="10">
    <source>
        <dbReference type="ARBA" id="ARBA00075317"/>
    </source>
</evidence>
<dbReference type="GO" id="GO:0005524">
    <property type="term" value="F:ATP binding"/>
    <property type="evidence" value="ECO:0007669"/>
    <property type="project" value="UniProtKB-KW"/>
</dbReference>
<evidence type="ECO:0000256" key="6">
    <source>
        <dbReference type="ARBA" id="ARBA00052296"/>
    </source>
</evidence>
<evidence type="ECO:0000313" key="15">
    <source>
        <dbReference type="Proteomes" id="UP000191661"/>
    </source>
</evidence>
<dbReference type="AlphaFoldDB" id="A0A1V6N0R4"/>
<keyword evidence="4" id="KW-0059">Arsenical resistance</keyword>
<dbReference type="RefSeq" id="WP_080460950.1">
    <property type="nucleotide sequence ID" value="NZ_JXMW01000024.1"/>
</dbReference>
<dbReference type="OrthoDB" id="46198at2157"/>
<evidence type="ECO:0000256" key="3">
    <source>
        <dbReference type="ARBA" id="ARBA00022840"/>
    </source>
</evidence>
<comment type="similarity">
    <text evidence="1">Belongs to the arsA ATPase family.</text>
</comment>
<reference evidence="14 15" key="1">
    <citation type="submission" date="2014-12" db="EMBL/GenBank/DDBJ databases">
        <title>Genome sequence of Methanobrevibacter arboriphilicus DH1, DSM1125.</title>
        <authorList>
            <person name="Poehlein A."/>
            <person name="Thauer R.K."/>
            <person name="Seedorf H."/>
            <person name="Daniel R."/>
        </authorList>
    </citation>
    <scope>NUCLEOTIDE SEQUENCE [LARGE SCALE GENOMIC DNA]</scope>
    <source>
        <strain evidence="14 15">DH1</strain>
    </source>
</reference>
<gene>
    <name evidence="14" type="ORF">MBBAR_24c00220</name>
</gene>
<evidence type="ECO:0000256" key="4">
    <source>
        <dbReference type="ARBA" id="ARBA00022849"/>
    </source>
</evidence>
<sequence length="337" mass="37299">MGFKDLFTFKEGQTTFIFVGGKGGVGKTSISAATAIWMANQGKKTLVVSTDPAHSLSDSLEAPIGHSPTLIMPNLYAVEIDPEIAMEQQQAELESKKSLASGEQAMGLDLLGDQLDLASSAPGADEAAAFEVFLQVMTTNEYDVVVFDTAPTGHTLRFLSFPDLMDSWVGKMIKVRTKIGGVANTFKNLIPFMGDDDENDIQSTAELEETKRKINEAKKVMSDPERTTFKMVVIPEEMSIYESDRAMESLSKNNMTVDGVVVNQIMPDIQDCDFCQARHKIQQKRLALIRQKFSHQTIAEMPLFKEEVKGIEKLKEMAEVLYEGKTPEDVEKDAILL</sequence>
<keyword evidence="15" id="KW-1185">Reference proteome</keyword>
<dbReference type="InterPro" id="IPR025723">
    <property type="entry name" value="ArsA/GET3_ATPase-like"/>
</dbReference>
<name>A0A1V6N0R4_METAZ</name>
<comment type="catalytic activity">
    <reaction evidence="6">
        <text>arsenite(in) + ATP + H2O = arsenite(out) + ADP + phosphate + H(+)</text>
        <dbReference type="Rhea" id="RHEA:11348"/>
        <dbReference type="ChEBI" id="CHEBI:15377"/>
        <dbReference type="ChEBI" id="CHEBI:15378"/>
        <dbReference type="ChEBI" id="CHEBI:29242"/>
        <dbReference type="ChEBI" id="CHEBI:30616"/>
        <dbReference type="ChEBI" id="CHEBI:43474"/>
        <dbReference type="ChEBI" id="CHEBI:456216"/>
        <dbReference type="EC" id="7.3.2.7"/>
    </reaction>
</comment>
<evidence type="ECO:0000313" key="14">
    <source>
        <dbReference type="EMBL" id="OQD58224.1"/>
    </source>
</evidence>
<evidence type="ECO:0000256" key="9">
    <source>
        <dbReference type="ARBA" id="ARBA00074681"/>
    </source>
</evidence>
<evidence type="ECO:0000256" key="1">
    <source>
        <dbReference type="ARBA" id="ARBA00011040"/>
    </source>
</evidence>
<dbReference type="PANTHER" id="PTHR10803:SF3">
    <property type="entry name" value="ATPASE GET3"/>
    <property type="match status" value="1"/>
</dbReference>
<dbReference type="GO" id="GO:0016887">
    <property type="term" value="F:ATP hydrolysis activity"/>
    <property type="evidence" value="ECO:0007669"/>
    <property type="project" value="InterPro"/>
</dbReference>
<evidence type="ECO:0000256" key="2">
    <source>
        <dbReference type="ARBA" id="ARBA00022741"/>
    </source>
</evidence>
<proteinExistence type="inferred from homology"/>
<evidence type="ECO:0000256" key="7">
    <source>
        <dbReference type="ARBA" id="ARBA00059736"/>
    </source>
</evidence>
<keyword evidence="3" id="KW-0067">ATP-binding</keyword>
<dbReference type="GO" id="GO:0015446">
    <property type="term" value="F:ATPase-coupled arsenite transmembrane transporter activity"/>
    <property type="evidence" value="ECO:0007669"/>
    <property type="project" value="UniProtKB-EC"/>
</dbReference>
<evidence type="ECO:0000256" key="12">
    <source>
        <dbReference type="ARBA" id="ARBA00080604"/>
    </source>
</evidence>
<feature type="domain" description="ArsA/GET3 Anion-transporting ATPase-like" evidence="13">
    <location>
        <begin position="15"/>
        <end position="323"/>
    </location>
</feature>
<evidence type="ECO:0000259" key="13">
    <source>
        <dbReference type="Pfam" id="PF02374"/>
    </source>
</evidence>
<dbReference type="EMBL" id="JXMW01000024">
    <property type="protein sequence ID" value="OQD58224.1"/>
    <property type="molecule type" value="Genomic_DNA"/>
</dbReference>
<dbReference type="NCBIfam" id="TIGR00345">
    <property type="entry name" value="GET3_arsA_TRC40"/>
    <property type="match status" value="1"/>
</dbReference>
<dbReference type="InterPro" id="IPR016300">
    <property type="entry name" value="ATPase_ArsA/GET3"/>
</dbReference>
<comment type="function">
    <text evidence="7">Anion-transporting ATPase. Catalyzes the extrusion of arsenite.</text>
</comment>
<organism evidence="14 15">
    <name type="scientific">Methanobrevibacter arboriphilus JCM 13429 = DSM 1125</name>
    <dbReference type="NCBI Taxonomy" id="1300164"/>
    <lineage>
        <taxon>Archaea</taxon>
        <taxon>Methanobacteriati</taxon>
        <taxon>Methanobacteriota</taxon>
        <taxon>Methanomada group</taxon>
        <taxon>Methanobacteria</taxon>
        <taxon>Methanobacteriales</taxon>
        <taxon>Methanobacteriaceae</taxon>
        <taxon>Methanobrevibacter</taxon>
    </lineage>
</organism>
<dbReference type="EC" id="7.3.2.7" evidence="8"/>
<comment type="caution">
    <text evidence="14">The sequence shown here is derived from an EMBL/GenBank/DDBJ whole genome shotgun (WGS) entry which is preliminary data.</text>
</comment>
<keyword evidence="2" id="KW-0547">Nucleotide-binding</keyword>
<dbReference type="Gene3D" id="3.40.50.300">
    <property type="entry name" value="P-loop containing nucleotide triphosphate hydrolases"/>
    <property type="match status" value="1"/>
</dbReference>
<evidence type="ECO:0000256" key="5">
    <source>
        <dbReference type="ARBA" id="ARBA00022967"/>
    </source>
</evidence>
<keyword evidence="5" id="KW-1278">Translocase</keyword>
<dbReference type="SUPFAM" id="SSF52540">
    <property type="entry name" value="P-loop containing nucleoside triphosphate hydrolases"/>
    <property type="match status" value="1"/>
</dbReference>
<dbReference type="Pfam" id="PF02374">
    <property type="entry name" value="ArsA_ATPase"/>
    <property type="match status" value="1"/>
</dbReference>
<dbReference type="Proteomes" id="UP000191661">
    <property type="component" value="Unassembled WGS sequence"/>
</dbReference>